<feature type="domain" description="YTH" evidence="3">
    <location>
        <begin position="178"/>
        <end position="313"/>
    </location>
</feature>
<dbReference type="OMA" id="NTWARTP"/>
<dbReference type="eggNOG" id="KOG1902">
    <property type="taxonomic scope" value="Eukaryota"/>
</dbReference>
<dbReference type="InterPro" id="IPR007275">
    <property type="entry name" value="YTH_domain"/>
</dbReference>
<dbReference type="AlphaFoldDB" id="W1NMN5"/>
<dbReference type="PANTHER" id="PTHR12357">
    <property type="entry name" value="YTH YT521-B HOMOLOGY DOMAIN-CONTAINING"/>
    <property type="match status" value="1"/>
</dbReference>
<keyword evidence="1" id="KW-0694">RNA-binding</keyword>
<dbReference type="PROSITE" id="PS50882">
    <property type="entry name" value="YTH"/>
    <property type="match status" value="1"/>
</dbReference>
<dbReference type="GO" id="GO:0000398">
    <property type="term" value="P:mRNA splicing, via spliceosome"/>
    <property type="evidence" value="ECO:0000318"/>
    <property type="project" value="GO_Central"/>
</dbReference>
<dbReference type="Proteomes" id="UP000017836">
    <property type="component" value="Unassembled WGS sequence"/>
</dbReference>
<protein>
    <recommendedName>
        <fullName evidence="1">YTH domain-containing family protein</fullName>
    </recommendedName>
</protein>
<sequence>MGVKIAFRHNGNNGDDVQPSQTDQGVPCVAASSNKVLQKSQTSRRIKGEKSVLDDIMGDPDDFGDLDVGSDGDGGRWEDTCKMRYEEERILEGKLPLVDMDSKGMVKDSSIESLKENGSIVDSSLTDSKHDLDNLDDPGSSSLKANEHLTLSMAEERANRSCGVGNSCAIGNRKMHKTRYFVIKSLNHQNIQLSIEKGIWATQVMNEQILEEAFHSSDRVILIFSVNMSGFFQGYAQMMSPVGWRRENVWSGSSGGSNPWGRTFKVKWLQLNNLAFQKTLHLKNPLNDYKPVKISRDCQELTQEVGEALCELLDGRIDMDGKQKRGNAFRDDLLFKRPCRESSSPLPDEDYSQNTWARTPMHYPPLCYPNVALAETQQQPLSLGTSSRGSVLDVLPPHLEGPNVTCFRQPYIPGKLGSRHADRDSLSRMEINKALIDENFRFMDGLSDEDILDMGFSLI</sequence>
<feature type="region of interest" description="Disordered" evidence="2">
    <location>
        <begin position="1"/>
        <end position="24"/>
    </location>
</feature>
<dbReference type="Gene3D" id="3.10.590.10">
    <property type="entry name" value="ph1033 like domains"/>
    <property type="match status" value="1"/>
</dbReference>
<organism evidence="4 5">
    <name type="scientific">Amborella trichopoda</name>
    <dbReference type="NCBI Taxonomy" id="13333"/>
    <lineage>
        <taxon>Eukaryota</taxon>
        <taxon>Viridiplantae</taxon>
        <taxon>Streptophyta</taxon>
        <taxon>Embryophyta</taxon>
        <taxon>Tracheophyta</taxon>
        <taxon>Spermatophyta</taxon>
        <taxon>Magnoliopsida</taxon>
        <taxon>Amborellales</taxon>
        <taxon>Amborellaceae</taxon>
        <taxon>Amborella</taxon>
    </lineage>
</organism>
<accession>W1NMN5</accession>
<dbReference type="GO" id="GO:0048024">
    <property type="term" value="P:regulation of mRNA splicing, via spliceosome"/>
    <property type="evidence" value="ECO:0000318"/>
    <property type="project" value="GO_Central"/>
</dbReference>
<name>W1NMN5_AMBTC</name>
<dbReference type="CDD" id="cd21134">
    <property type="entry name" value="YTH"/>
    <property type="match status" value="1"/>
</dbReference>
<evidence type="ECO:0000256" key="1">
    <source>
        <dbReference type="RuleBase" id="RU369095"/>
    </source>
</evidence>
<dbReference type="InterPro" id="IPR045168">
    <property type="entry name" value="YTH_prot"/>
</dbReference>
<dbReference type="GO" id="GO:1990247">
    <property type="term" value="F:N6-methyladenosine-containing RNA reader activity"/>
    <property type="evidence" value="ECO:0000318"/>
    <property type="project" value="GO_Central"/>
</dbReference>
<dbReference type="STRING" id="13333.W1NMN5"/>
<dbReference type="HOGENOM" id="CLU_047889_0_0_1"/>
<dbReference type="Pfam" id="PF04146">
    <property type="entry name" value="YTH"/>
    <property type="match status" value="1"/>
</dbReference>
<comment type="function">
    <text evidence="1">Specifically recognizes and binds N6-methyladenosine (m6A)-containing RNAs, and regulates mRNA stability. M6A is a modification present at internal sites of mRNAs and some non-coding RNAs and plays a role in mRNA stability and processing.</text>
</comment>
<dbReference type="GO" id="GO:0005654">
    <property type="term" value="C:nucleoplasm"/>
    <property type="evidence" value="ECO:0000318"/>
    <property type="project" value="GO_Central"/>
</dbReference>
<evidence type="ECO:0000256" key="2">
    <source>
        <dbReference type="SAM" id="MobiDB-lite"/>
    </source>
</evidence>
<comment type="similarity">
    <text evidence="1">Belongs to the YTHDF family.</text>
</comment>
<dbReference type="SMR" id="W1NMN5"/>
<evidence type="ECO:0000313" key="4">
    <source>
        <dbReference type="EMBL" id="ERM96549.1"/>
    </source>
</evidence>
<dbReference type="GO" id="GO:0003729">
    <property type="term" value="F:mRNA binding"/>
    <property type="evidence" value="ECO:0000318"/>
    <property type="project" value="GO_Central"/>
</dbReference>
<dbReference type="Gramene" id="ERM96549">
    <property type="protein sequence ID" value="ERM96549"/>
    <property type="gene ID" value="AMTR_s00001p00268770"/>
</dbReference>
<evidence type="ECO:0000259" key="3">
    <source>
        <dbReference type="PROSITE" id="PS50882"/>
    </source>
</evidence>
<dbReference type="EMBL" id="KI397142">
    <property type="protein sequence ID" value="ERM96549.1"/>
    <property type="molecule type" value="Genomic_DNA"/>
</dbReference>
<evidence type="ECO:0000313" key="5">
    <source>
        <dbReference type="Proteomes" id="UP000017836"/>
    </source>
</evidence>
<dbReference type="PANTHER" id="PTHR12357:SF3">
    <property type="entry name" value="YTH DOMAIN-CONTAINING PROTEIN 1"/>
    <property type="match status" value="1"/>
</dbReference>
<reference evidence="5" key="1">
    <citation type="journal article" date="2013" name="Science">
        <title>The Amborella genome and the evolution of flowering plants.</title>
        <authorList>
            <consortium name="Amborella Genome Project"/>
        </authorList>
    </citation>
    <scope>NUCLEOTIDE SEQUENCE [LARGE SCALE GENOMIC DNA]</scope>
</reference>
<dbReference type="GO" id="GO:0036396">
    <property type="term" value="C:RNA N6-methyladenosine methyltransferase complex"/>
    <property type="evidence" value="ECO:0007669"/>
    <property type="project" value="EnsemblPlants"/>
</dbReference>
<gene>
    <name evidence="4" type="ORF">AMTR_s00001p00268770</name>
</gene>
<keyword evidence="5" id="KW-1185">Reference proteome</keyword>
<feature type="compositionally biased region" description="Polar residues" evidence="2">
    <location>
        <begin position="10"/>
        <end position="24"/>
    </location>
</feature>
<proteinExistence type="inferred from homology"/>